<dbReference type="Proteomes" id="UP000050525">
    <property type="component" value="Unassembled WGS sequence"/>
</dbReference>
<evidence type="ECO:0000313" key="2">
    <source>
        <dbReference type="Proteomes" id="UP000050525"/>
    </source>
</evidence>
<dbReference type="AlphaFoldDB" id="A0A151PF95"/>
<protein>
    <submittedName>
        <fullName evidence="1">Uncharacterized protein</fullName>
    </submittedName>
</protein>
<sequence>MAWKLEIGGGWREKSMITWASRLVNRYLEDHLVNIECVYFWMTILRYLDLDFEGYSASALHFGCSFK</sequence>
<evidence type="ECO:0000313" key="1">
    <source>
        <dbReference type="EMBL" id="KYO47604.1"/>
    </source>
</evidence>
<name>A0A151PF95_ALLMI</name>
<reference evidence="1 2" key="1">
    <citation type="journal article" date="2012" name="Genome Biol.">
        <title>Sequencing three crocodilian genomes to illuminate the evolution of archosaurs and amniotes.</title>
        <authorList>
            <person name="St John J.A."/>
            <person name="Braun E.L."/>
            <person name="Isberg S.R."/>
            <person name="Miles L.G."/>
            <person name="Chong A.Y."/>
            <person name="Gongora J."/>
            <person name="Dalzell P."/>
            <person name="Moran C."/>
            <person name="Bed'hom B."/>
            <person name="Abzhanov A."/>
            <person name="Burgess S.C."/>
            <person name="Cooksey A.M."/>
            <person name="Castoe T.A."/>
            <person name="Crawford N.G."/>
            <person name="Densmore L.D."/>
            <person name="Drew J.C."/>
            <person name="Edwards S.V."/>
            <person name="Faircloth B.C."/>
            <person name="Fujita M.K."/>
            <person name="Greenwold M.J."/>
            <person name="Hoffmann F.G."/>
            <person name="Howard J.M."/>
            <person name="Iguchi T."/>
            <person name="Janes D.E."/>
            <person name="Khan S.Y."/>
            <person name="Kohno S."/>
            <person name="de Koning A.J."/>
            <person name="Lance S.L."/>
            <person name="McCarthy F.M."/>
            <person name="McCormack J.E."/>
            <person name="Merchant M.E."/>
            <person name="Peterson D.G."/>
            <person name="Pollock D.D."/>
            <person name="Pourmand N."/>
            <person name="Raney B.J."/>
            <person name="Roessler K.A."/>
            <person name="Sanford J.R."/>
            <person name="Sawyer R.H."/>
            <person name="Schmidt C.J."/>
            <person name="Triplett E.W."/>
            <person name="Tuberville T.D."/>
            <person name="Venegas-Anaya M."/>
            <person name="Howard J.T."/>
            <person name="Jarvis E.D."/>
            <person name="Guillette L.J.Jr."/>
            <person name="Glenn T.C."/>
            <person name="Green R.E."/>
            <person name="Ray D.A."/>
        </authorList>
    </citation>
    <scope>NUCLEOTIDE SEQUENCE [LARGE SCALE GENOMIC DNA]</scope>
    <source>
        <strain evidence="1">KSC_2009_1</strain>
    </source>
</reference>
<gene>
    <name evidence="1" type="ORF">Y1Q_0019711</name>
</gene>
<organism evidence="1 2">
    <name type="scientific">Alligator mississippiensis</name>
    <name type="common">American alligator</name>
    <dbReference type="NCBI Taxonomy" id="8496"/>
    <lineage>
        <taxon>Eukaryota</taxon>
        <taxon>Metazoa</taxon>
        <taxon>Chordata</taxon>
        <taxon>Craniata</taxon>
        <taxon>Vertebrata</taxon>
        <taxon>Euteleostomi</taxon>
        <taxon>Archelosauria</taxon>
        <taxon>Archosauria</taxon>
        <taxon>Crocodylia</taxon>
        <taxon>Alligatoridae</taxon>
        <taxon>Alligatorinae</taxon>
        <taxon>Alligator</taxon>
    </lineage>
</organism>
<keyword evidence="2" id="KW-1185">Reference proteome</keyword>
<dbReference type="EMBL" id="AKHW03000416">
    <property type="protein sequence ID" value="KYO47604.1"/>
    <property type="molecule type" value="Genomic_DNA"/>
</dbReference>
<comment type="caution">
    <text evidence="1">The sequence shown here is derived from an EMBL/GenBank/DDBJ whole genome shotgun (WGS) entry which is preliminary data.</text>
</comment>
<accession>A0A151PF95</accession>
<proteinExistence type="predicted"/>